<evidence type="ECO:0000256" key="4">
    <source>
        <dbReference type="ARBA" id="ARBA00012483"/>
    </source>
</evidence>
<feature type="active site" description="Proton donor" evidence="13">
    <location>
        <position position="303"/>
    </location>
</feature>
<dbReference type="InterPro" id="IPR023214">
    <property type="entry name" value="HAD_sf"/>
</dbReference>
<evidence type="ECO:0000313" key="18">
    <source>
        <dbReference type="Proteomes" id="UP000541444"/>
    </source>
</evidence>
<evidence type="ECO:0000256" key="2">
    <source>
        <dbReference type="ARBA" id="ARBA00004167"/>
    </source>
</evidence>
<dbReference type="EC" id="2.3.2.27" evidence="4"/>
<protein>
    <recommendedName>
        <fullName evidence="4">RING-type E3 ubiquitin transferase</fullName>
        <ecNumber evidence="4">2.3.2.27</ecNumber>
    </recommendedName>
</protein>
<keyword evidence="7" id="KW-0479">Metal-binding</keyword>
<evidence type="ECO:0000256" key="13">
    <source>
        <dbReference type="PIRSR" id="PIRSR610708-1"/>
    </source>
</evidence>
<feature type="domain" description="RING-type" evidence="16">
    <location>
        <begin position="99"/>
        <end position="141"/>
    </location>
</feature>
<dbReference type="EMBL" id="JACGCM010000596">
    <property type="protein sequence ID" value="KAF6170272.1"/>
    <property type="molecule type" value="Genomic_DNA"/>
</dbReference>
<dbReference type="GO" id="GO:0008253">
    <property type="term" value="F:5'-nucleotidase activity"/>
    <property type="evidence" value="ECO:0007669"/>
    <property type="project" value="InterPro"/>
</dbReference>
<keyword evidence="10" id="KW-0862">Zinc</keyword>
<keyword evidence="11 15" id="KW-1133">Transmembrane helix</keyword>
<dbReference type="Proteomes" id="UP000541444">
    <property type="component" value="Unassembled WGS sequence"/>
</dbReference>
<evidence type="ECO:0000256" key="14">
    <source>
        <dbReference type="PROSITE-ProRule" id="PRU00175"/>
    </source>
</evidence>
<keyword evidence="5" id="KW-0808">Transferase</keyword>
<dbReference type="SUPFAM" id="SSF56784">
    <property type="entry name" value="HAD-like"/>
    <property type="match status" value="1"/>
</dbReference>
<evidence type="ECO:0000256" key="7">
    <source>
        <dbReference type="ARBA" id="ARBA00022723"/>
    </source>
</evidence>
<feature type="active site" description="Nucleophile" evidence="13">
    <location>
        <position position="301"/>
    </location>
</feature>
<dbReference type="SMART" id="SM00184">
    <property type="entry name" value="RING"/>
    <property type="match status" value="1"/>
</dbReference>
<keyword evidence="8 14" id="KW-0863">Zinc-finger</keyword>
<dbReference type="Pfam" id="PF06941">
    <property type="entry name" value="NT5C"/>
    <property type="match status" value="1"/>
</dbReference>
<gene>
    <name evidence="17" type="ORF">GIB67_013247</name>
</gene>
<evidence type="ECO:0000256" key="6">
    <source>
        <dbReference type="ARBA" id="ARBA00022692"/>
    </source>
</evidence>
<dbReference type="PROSITE" id="PS50089">
    <property type="entry name" value="ZF_RING_2"/>
    <property type="match status" value="1"/>
</dbReference>
<evidence type="ECO:0000259" key="16">
    <source>
        <dbReference type="PROSITE" id="PS50089"/>
    </source>
</evidence>
<feature type="transmembrane region" description="Helical" evidence="15">
    <location>
        <begin position="22"/>
        <end position="44"/>
    </location>
</feature>
<dbReference type="Gene3D" id="3.40.50.1000">
    <property type="entry name" value="HAD superfamily/HAD-like"/>
    <property type="match status" value="1"/>
</dbReference>
<evidence type="ECO:0000256" key="15">
    <source>
        <dbReference type="SAM" id="Phobius"/>
    </source>
</evidence>
<proteinExistence type="predicted"/>
<dbReference type="PANTHER" id="PTHR35134:SF2">
    <property type="entry name" value="NUCLEOTIDASE YQFW-RELATED"/>
    <property type="match status" value="1"/>
</dbReference>
<evidence type="ECO:0000256" key="5">
    <source>
        <dbReference type="ARBA" id="ARBA00022679"/>
    </source>
</evidence>
<dbReference type="GO" id="GO:0061630">
    <property type="term" value="F:ubiquitin protein ligase activity"/>
    <property type="evidence" value="ECO:0007669"/>
    <property type="project" value="UniProtKB-EC"/>
</dbReference>
<dbReference type="PANTHER" id="PTHR35134">
    <property type="entry name" value="NUCLEOTIDASE YQFW-RELATED"/>
    <property type="match status" value="1"/>
</dbReference>
<organism evidence="17 18">
    <name type="scientific">Kingdonia uniflora</name>
    <dbReference type="NCBI Taxonomy" id="39325"/>
    <lineage>
        <taxon>Eukaryota</taxon>
        <taxon>Viridiplantae</taxon>
        <taxon>Streptophyta</taxon>
        <taxon>Embryophyta</taxon>
        <taxon>Tracheophyta</taxon>
        <taxon>Spermatophyta</taxon>
        <taxon>Magnoliopsida</taxon>
        <taxon>Ranunculales</taxon>
        <taxon>Circaeasteraceae</taxon>
        <taxon>Kingdonia</taxon>
    </lineage>
</organism>
<dbReference type="InterPro" id="IPR013083">
    <property type="entry name" value="Znf_RING/FYVE/PHD"/>
</dbReference>
<dbReference type="InterPro" id="IPR036412">
    <property type="entry name" value="HAD-like_sf"/>
</dbReference>
<comment type="catalytic activity">
    <reaction evidence="1">
        <text>S-ubiquitinyl-[E2 ubiquitin-conjugating enzyme]-L-cysteine + [acceptor protein]-L-lysine = [E2 ubiquitin-conjugating enzyme]-L-cysteine + N(6)-ubiquitinyl-[acceptor protein]-L-lysine.</text>
        <dbReference type="EC" id="2.3.2.27"/>
    </reaction>
</comment>
<dbReference type="InterPro" id="IPR001841">
    <property type="entry name" value="Znf_RING"/>
</dbReference>
<evidence type="ECO:0000256" key="10">
    <source>
        <dbReference type="ARBA" id="ARBA00022833"/>
    </source>
</evidence>
<accession>A0A7J7NTG6</accession>
<comment type="subcellular location">
    <subcellularLocation>
        <location evidence="2">Membrane</location>
        <topology evidence="2">Single-pass membrane protein</topology>
    </subcellularLocation>
</comment>
<reference evidence="17 18" key="1">
    <citation type="journal article" date="2020" name="IScience">
        <title>Genome Sequencing of the Endangered Kingdonia uniflora (Circaeasteraceae, Ranunculales) Reveals Potential Mechanisms of Evolutionary Specialization.</title>
        <authorList>
            <person name="Sun Y."/>
            <person name="Deng T."/>
            <person name="Zhang A."/>
            <person name="Moore M.J."/>
            <person name="Landis J.B."/>
            <person name="Lin N."/>
            <person name="Zhang H."/>
            <person name="Zhang X."/>
            <person name="Huang J."/>
            <person name="Zhang X."/>
            <person name="Sun H."/>
            <person name="Wang H."/>
        </authorList>
    </citation>
    <scope>NUCLEOTIDE SEQUENCE [LARGE SCALE GENOMIC DNA]</scope>
    <source>
        <strain evidence="17">TB1705</strain>
        <tissue evidence="17">Leaf</tissue>
    </source>
</reference>
<keyword evidence="6 15" id="KW-0812">Transmembrane</keyword>
<sequence>MGGSNSNSDSDSSSAIIVSGKVMLASIVFLFFVVVFILYLHLYARRFSRRNSHRSRRFVFSPSNPTTDQPKQGLQLSILESLPITTFNNIITPASQLECAVCLSNFAQGEKLRILPTCNHGFHLDCIDMWFHSHSTCPLCRNHVSLHHSIPTNILPQLIQETAPAAGSTNTASLSSTTTESNNGMLVIDIPQAQAQAQAQAVLFGEEEENKSPMMTRFKSLKRLLSREKRGPSSPTIDIEKGDGSMSINIDTTQFLPVPIALVEDHALTPYPNLLLRHADRGTPLGFPDRKMPHKLVVAVDVDEVLGSFVSALNKFIADRYSFNHSVSEYHVYEFFKIWNCSRDEADIRVHEFFKTSYFKAGIHPIPGARTALHKLSRFCDLSIVTSRQNAIKDHTIEWIEKHYPGLFREIHFGNHFAMDGESRPKSDICRSLGAQVLVDDNPRYAMECAEAGIRVLLFDYENSYPWCKTDSSSLHPLVTKVHNWEEVEQKLVSWMVS</sequence>
<comment type="caution">
    <text evidence="17">The sequence shown here is derived from an EMBL/GenBank/DDBJ whole genome shotgun (WGS) entry which is preliminary data.</text>
</comment>
<dbReference type="GO" id="GO:0016020">
    <property type="term" value="C:membrane"/>
    <property type="evidence" value="ECO:0007669"/>
    <property type="project" value="UniProtKB-SubCell"/>
</dbReference>
<evidence type="ECO:0000313" key="17">
    <source>
        <dbReference type="EMBL" id="KAF6170272.1"/>
    </source>
</evidence>
<dbReference type="Pfam" id="PF13639">
    <property type="entry name" value="zf-RING_2"/>
    <property type="match status" value="1"/>
</dbReference>
<name>A0A7J7NTG6_9MAGN</name>
<dbReference type="FunFam" id="3.30.40.10:FF:000187">
    <property type="entry name" value="E3 ubiquitin-protein ligase ATL6"/>
    <property type="match status" value="1"/>
</dbReference>
<dbReference type="AlphaFoldDB" id="A0A7J7NTG6"/>
<evidence type="ECO:0000256" key="8">
    <source>
        <dbReference type="ARBA" id="ARBA00022771"/>
    </source>
</evidence>
<keyword evidence="12 15" id="KW-0472">Membrane</keyword>
<dbReference type="InterPro" id="IPR052419">
    <property type="entry name" value="5_3-deoxyribonucleotidase-like"/>
</dbReference>
<dbReference type="OrthoDB" id="10248475at2759"/>
<evidence type="ECO:0000256" key="3">
    <source>
        <dbReference type="ARBA" id="ARBA00004906"/>
    </source>
</evidence>
<dbReference type="CDD" id="cd16461">
    <property type="entry name" value="RING-H2_EL5-like"/>
    <property type="match status" value="1"/>
</dbReference>
<evidence type="ECO:0000256" key="9">
    <source>
        <dbReference type="ARBA" id="ARBA00022786"/>
    </source>
</evidence>
<dbReference type="SUPFAM" id="SSF57850">
    <property type="entry name" value="RING/U-box"/>
    <property type="match status" value="1"/>
</dbReference>
<keyword evidence="18" id="KW-1185">Reference proteome</keyword>
<evidence type="ECO:0000256" key="11">
    <source>
        <dbReference type="ARBA" id="ARBA00022989"/>
    </source>
</evidence>
<comment type="pathway">
    <text evidence="3">Protein modification; protein ubiquitination.</text>
</comment>
<evidence type="ECO:0000256" key="12">
    <source>
        <dbReference type="ARBA" id="ARBA00023136"/>
    </source>
</evidence>
<keyword evidence="9" id="KW-0833">Ubl conjugation pathway</keyword>
<dbReference type="InterPro" id="IPR010708">
    <property type="entry name" value="5'(3')-deoxyribonucleotidase"/>
</dbReference>
<evidence type="ECO:0000256" key="1">
    <source>
        <dbReference type="ARBA" id="ARBA00000900"/>
    </source>
</evidence>
<dbReference type="Gene3D" id="3.30.40.10">
    <property type="entry name" value="Zinc/RING finger domain, C3HC4 (zinc finger)"/>
    <property type="match status" value="1"/>
</dbReference>
<dbReference type="GO" id="GO:0009264">
    <property type="term" value="P:deoxyribonucleotide catabolic process"/>
    <property type="evidence" value="ECO:0007669"/>
    <property type="project" value="InterPro"/>
</dbReference>
<dbReference type="GO" id="GO:0008270">
    <property type="term" value="F:zinc ion binding"/>
    <property type="evidence" value="ECO:0007669"/>
    <property type="project" value="UniProtKB-KW"/>
</dbReference>